<gene>
    <name evidence="2" type="ORF">PPTG_12580</name>
</gene>
<feature type="compositionally biased region" description="Polar residues" evidence="1">
    <location>
        <begin position="100"/>
        <end position="113"/>
    </location>
</feature>
<dbReference type="Proteomes" id="UP000018817">
    <property type="component" value="Unassembled WGS sequence"/>
</dbReference>
<name>W2Q692_PHYN3</name>
<feature type="compositionally biased region" description="Low complexity" evidence="1">
    <location>
        <begin position="46"/>
        <end position="99"/>
    </location>
</feature>
<evidence type="ECO:0000313" key="3">
    <source>
        <dbReference type="Proteomes" id="UP000018817"/>
    </source>
</evidence>
<reference evidence="2 3" key="2">
    <citation type="submission" date="2013-11" db="EMBL/GenBank/DDBJ databases">
        <title>The Genome Sequence of Phytophthora parasitica INRA-310.</title>
        <authorList>
            <consortium name="The Broad Institute Genomics Platform"/>
            <person name="Russ C."/>
            <person name="Tyler B."/>
            <person name="Panabieres F."/>
            <person name="Shan W."/>
            <person name="Tripathy S."/>
            <person name="Grunwald N."/>
            <person name="Machado M."/>
            <person name="Johnson C.S."/>
            <person name="Arredondo F."/>
            <person name="Hong C."/>
            <person name="Coffey M."/>
            <person name="Young S.K."/>
            <person name="Zeng Q."/>
            <person name="Gargeya S."/>
            <person name="Fitzgerald M."/>
            <person name="Abouelleil A."/>
            <person name="Alvarado L."/>
            <person name="Chapman S.B."/>
            <person name="Gainer-Dewar J."/>
            <person name="Goldberg J."/>
            <person name="Griggs A."/>
            <person name="Gujja S."/>
            <person name="Hansen M."/>
            <person name="Howarth C."/>
            <person name="Imamovic A."/>
            <person name="Ireland A."/>
            <person name="Larimer J."/>
            <person name="McCowan C."/>
            <person name="Murphy C."/>
            <person name="Pearson M."/>
            <person name="Poon T.W."/>
            <person name="Priest M."/>
            <person name="Roberts A."/>
            <person name="Saif S."/>
            <person name="Shea T."/>
            <person name="Sykes S."/>
            <person name="Wortman J."/>
            <person name="Nusbaum C."/>
            <person name="Birren B."/>
        </authorList>
    </citation>
    <scope>NUCLEOTIDE SEQUENCE [LARGE SCALE GENOMIC DNA]</scope>
    <source>
        <strain evidence="2 3">INRA-310</strain>
    </source>
</reference>
<reference evidence="3" key="1">
    <citation type="submission" date="2011-12" db="EMBL/GenBank/DDBJ databases">
        <authorList>
            <consortium name="The Broad Institute Genome Sequencing Platform"/>
            <person name="Russ C."/>
            <person name="Tyler B."/>
            <person name="Panabieres F."/>
            <person name="Shan W."/>
            <person name="Tripathy S."/>
            <person name="Grunwald N."/>
            <person name="Machado M."/>
            <person name="Young S.K."/>
            <person name="Zeng Q."/>
            <person name="Gargeya S."/>
            <person name="Fitzgerald M."/>
            <person name="Haas B."/>
            <person name="Abouelleil A."/>
            <person name="Alvarado L."/>
            <person name="Arachchi H.M."/>
            <person name="Berlin A."/>
            <person name="Chapman S.B."/>
            <person name="Gearin G."/>
            <person name="Goldberg J."/>
            <person name="Griggs A."/>
            <person name="Gujja S."/>
            <person name="Hansen M."/>
            <person name="Heiman D."/>
            <person name="Howarth C."/>
            <person name="Larimer J."/>
            <person name="Lui A."/>
            <person name="MacDonald P.J.P."/>
            <person name="McCowen C."/>
            <person name="Montmayeur A."/>
            <person name="Murphy C."/>
            <person name="Neiman D."/>
            <person name="Pearson M."/>
            <person name="Priest M."/>
            <person name="Roberts A."/>
            <person name="Saif S."/>
            <person name="Shea T."/>
            <person name="Sisk P."/>
            <person name="Stolte C."/>
            <person name="Sykes S."/>
            <person name="Wortman J."/>
            <person name="Nusbaum C."/>
            <person name="Birren B."/>
        </authorList>
    </citation>
    <scope>NUCLEOTIDE SEQUENCE [LARGE SCALE GENOMIC DNA]</scope>
    <source>
        <strain evidence="3">INRA-310</strain>
    </source>
</reference>
<dbReference type="STRING" id="761204.W2Q692"/>
<dbReference type="EMBL" id="KI669590">
    <property type="protein sequence ID" value="ETN08079.1"/>
    <property type="molecule type" value="Genomic_DNA"/>
</dbReference>
<protein>
    <submittedName>
        <fullName evidence="2">Uncharacterized protein</fullName>
    </submittedName>
</protein>
<dbReference type="RefSeq" id="XP_008906883.1">
    <property type="nucleotide sequence ID" value="XM_008908635.1"/>
</dbReference>
<evidence type="ECO:0000313" key="2">
    <source>
        <dbReference type="EMBL" id="ETN08079.1"/>
    </source>
</evidence>
<proteinExistence type="predicted"/>
<dbReference type="VEuPathDB" id="FungiDB:PPTG_12580"/>
<dbReference type="GeneID" id="20182020"/>
<accession>W2Q692</accession>
<evidence type="ECO:0000256" key="1">
    <source>
        <dbReference type="SAM" id="MobiDB-lite"/>
    </source>
</evidence>
<organism evidence="2 3">
    <name type="scientific">Phytophthora nicotianae (strain INRA-310)</name>
    <name type="common">Phytophthora parasitica</name>
    <dbReference type="NCBI Taxonomy" id="761204"/>
    <lineage>
        <taxon>Eukaryota</taxon>
        <taxon>Sar</taxon>
        <taxon>Stramenopiles</taxon>
        <taxon>Oomycota</taxon>
        <taxon>Peronosporomycetes</taxon>
        <taxon>Peronosporales</taxon>
        <taxon>Peronosporaceae</taxon>
        <taxon>Phytophthora</taxon>
    </lineage>
</organism>
<feature type="region of interest" description="Disordered" evidence="1">
    <location>
        <begin position="1"/>
        <end position="114"/>
    </location>
</feature>
<feature type="compositionally biased region" description="Polar residues" evidence="1">
    <location>
        <begin position="25"/>
        <end position="42"/>
    </location>
</feature>
<dbReference type="AlphaFoldDB" id="W2Q692"/>
<sequence>MTSVSGETIEDILSFTDGNCVEGKSQFTKGESTSVSISTLSELDTEVSTEVPTETPTSTPTPTEAPTSTPLTEAQTTSTPTSIPTESPTSDPTTESPVTNTPTHIPTQTQTEEPTMLRLKLLQRLRLVHRPRNHQRRAFRLKI</sequence>